<keyword evidence="2" id="KW-0449">Lipoprotein</keyword>
<feature type="region of interest" description="Disordered" evidence="1">
    <location>
        <begin position="211"/>
        <end position="240"/>
    </location>
</feature>
<sequence>MFQLNKYILGTTVLSFALFGAACNGIDKANEEMFHDNGNTINVNDQEELFNENVSKDSKRNGEDFGYVRQQKSPVQGQAISNENMYRLDREKVADSISKMSVAIPNVDDCATLVTDEEVLISYKTDKKDKDARFNVADQVKKTAMSVIPRWYHVYVTDDPNLMQNVENLAKMDSDSKNVNTAIDDTINLMLKASPQGKNIDAGENANGEMIDEQNMNEDDVHQINKERQKRTDNSETMMD</sequence>
<dbReference type="InterPro" id="IPR019076">
    <property type="entry name" value="Spore_lipoprot_YhcN/YlaJ-like"/>
</dbReference>
<protein>
    <submittedName>
        <fullName evidence="2">YhcN/YlaJ family sporulation lipoprotein</fullName>
    </submittedName>
</protein>
<evidence type="ECO:0000256" key="1">
    <source>
        <dbReference type="SAM" id="MobiDB-lite"/>
    </source>
</evidence>
<keyword evidence="3" id="KW-1185">Reference proteome</keyword>
<dbReference type="EMBL" id="JBBYAF010000048">
    <property type="protein sequence ID" value="MEL3974289.1"/>
    <property type="molecule type" value="Genomic_DNA"/>
</dbReference>
<dbReference type="Proteomes" id="UP001389717">
    <property type="component" value="Unassembled WGS sequence"/>
</dbReference>
<dbReference type="Pfam" id="PF09580">
    <property type="entry name" value="Spore_YhcN_YlaJ"/>
    <property type="match status" value="1"/>
</dbReference>
<dbReference type="RefSeq" id="WP_341985810.1">
    <property type="nucleotide sequence ID" value="NZ_JBBYAF010000048.1"/>
</dbReference>
<organism evidence="2 3">
    <name type="scientific">Rossellomorea oryzaecorticis</name>
    <dbReference type="NCBI Taxonomy" id="1396505"/>
    <lineage>
        <taxon>Bacteria</taxon>
        <taxon>Bacillati</taxon>
        <taxon>Bacillota</taxon>
        <taxon>Bacilli</taxon>
        <taxon>Bacillales</taxon>
        <taxon>Bacillaceae</taxon>
        <taxon>Rossellomorea</taxon>
    </lineage>
</organism>
<accession>A0ABU9KDU6</accession>
<comment type="caution">
    <text evidence="2">The sequence shown here is derived from an EMBL/GenBank/DDBJ whole genome shotgun (WGS) entry which is preliminary data.</text>
</comment>
<name>A0ABU9KDU6_9BACI</name>
<gene>
    <name evidence="2" type="ORF">AAEO50_18535</name>
</gene>
<reference evidence="2 3" key="1">
    <citation type="submission" date="2024-04" db="EMBL/GenBank/DDBJ databases">
        <title>Bacillus oryzaecorticis sp. nov., a moderately halophilic bacterium isolated from rice husks.</title>
        <authorList>
            <person name="Zhu H.-S."/>
        </authorList>
    </citation>
    <scope>NUCLEOTIDE SEQUENCE [LARGE SCALE GENOMIC DNA]</scope>
    <source>
        <strain evidence="2 3">ZC255</strain>
    </source>
</reference>
<feature type="compositionally biased region" description="Basic and acidic residues" evidence="1">
    <location>
        <begin position="219"/>
        <end position="234"/>
    </location>
</feature>
<dbReference type="PROSITE" id="PS51257">
    <property type="entry name" value="PROKAR_LIPOPROTEIN"/>
    <property type="match status" value="1"/>
</dbReference>
<proteinExistence type="predicted"/>
<evidence type="ECO:0000313" key="2">
    <source>
        <dbReference type="EMBL" id="MEL3974289.1"/>
    </source>
</evidence>
<evidence type="ECO:0000313" key="3">
    <source>
        <dbReference type="Proteomes" id="UP001389717"/>
    </source>
</evidence>